<evidence type="ECO:0000313" key="4">
    <source>
        <dbReference type="Proteomes" id="UP000000763"/>
    </source>
</evidence>
<dbReference type="EMBL" id="AP008213">
    <property type="protein sequence ID" value="BAF22491.1"/>
    <property type="molecule type" value="Genomic_DNA"/>
</dbReference>
<reference evidence="3 4" key="1">
    <citation type="journal article" date="2005" name="Nature">
        <title>The map-based sequence of the rice genome.</title>
        <authorList>
            <consortium name="International rice genome sequencing project (IRGSP)"/>
            <person name="Matsumoto T."/>
            <person name="Wu J."/>
            <person name="Kanamori H."/>
            <person name="Katayose Y."/>
            <person name="Fujisawa M."/>
            <person name="Namiki N."/>
            <person name="Mizuno H."/>
            <person name="Yamamoto K."/>
            <person name="Antonio B.A."/>
            <person name="Baba T."/>
            <person name="Sakata K."/>
            <person name="Nagamura Y."/>
            <person name="Aoki H."/>
            <person name="Arikawa K."/>
            <person name="Arita K."/>
            <person name="Bito T."/>
            <person name="Chiden Y."/>
            <person name="Fujitsuka N."/>
            <person name="Fukunaka R."/>
            <person name="Hamada M."/>
            <person name="Harada C."/>
            <person name="Hayashi A."/>
            <person name="Hijishita S."/>
            <person name="Honda M."/>
            <person name="Hosokawa S."/>
            <person name="Ichikawa Y."/>
            <person name="Idonuma A."/>
            <person name="Iijima M."/>
            <person name="Ikeda M."/>
            <person name="Ikeno M."/>
            <person name="Ito K."/>
            <person name="Ito S."/>
            <person name="Ito T."/>
            <person name="Ito Y."/>
            <person name="Ito Y."/>
            <person name="Iwabuchi A."/>
            <person name="Kamiya K."/>
            <person name="Karasawa W."/>
            <person name="Kurita K."/>
            <person name="Katagiri S."/>
            <person name="Kikuta A."/>
            <person name="Kobayashi H."/>
            <person name="Kobayashi N."/>
            <person name="Machita K."/>
            <person name="Maehara T."/>
            <person name="Masukawa M."/>
            <person name="Mizubayashi T."/>
            <person name="Mukai Y."/>
            <person name="Nagasaki H."/>
            <person name="Nagata Y."/>
            <person name="Naito S."/>
            <person name="Nakashima M."/>
            <person name="Nakama Y."/>
            <person name="Nakamichi Y."/>
            <person name="Nakamura M."/>
            <person name="Meguro A."/>
            <person name="Negishi M."/>
            <person name="Ohta I."/>
            <person name="Ohta T."/>
            <person name="Okamoto M."/>
            <person name="Ono N."/>
            <person name="Saji S."/>
            <person name="Sakaguchi M."/>
            <person name="Sakai K."/>
            <person name="Shibata M."/>
            <person name="Shimokawa T."/>
            <person name="Song J."/>
            <person name="Takazaki Y."/>
            <person name="Terasawa K."/>
            <person name="Tsugane M."/>
            <person name="Tsuji K."/>
            <person name="Ueda S."/>
            <person name="Waki K."/>
            <person name="Yamagata H."/>
            <person name="Yamamoto M."/>
            <person name="Yamamoto S."/>
            <person name="Yamane H."/>
            <person name="Yoshiki S."/>
            <person name="Yoshihara R."/>
            <person name="Yukawa K."/>
            <person name="Zhong H."/>
            <person name="Yano M."/>
            <person name="Yuan Q."/>
            <person name="Ouyang S."/>
            <person name="Liu J."/>
            <person name="Jones K.M."/>
            <person name="Gansberger K."/>
            <person name="Moffat K."/>
            <person name="Hill J."/>
            <person name="Bera J."/>
            <person name="Fadrosh D."/>
            <person name="Jin S."/>
            <person name="Johri S."/>
            <person name="Kim M."/>
            <person name="Overton L."/>
            <person name="Reardon M."/>
            <person name="Tsitrin T."/>
            <person name="Vuong H."/>
            <person name="Weaver B."/>
            <person name="Ciecko A."/>
            <person name="Tallon L."/>
            <person name="Jackson J."/>
            <person name="Pai G."/>
            <person name="Aken S.V."/>
            <person name="Utterback T."/>
            <person name="Reidmuller S."/>
            <person name="Feldblyum T."/>
            <person name="Hsiao J."/>
            <person name="Zismann V."/>
            <person name="Iobst S."/>
            <person name="de Vazeille A.R."/>
            <person name="Buell C.R."/>
            <person name="Ying K."/>
            <person name="Li Y."/>
            <person name="Lu T."/>
            <person name="Huang Y."/>
            <person name="Zhao Q."/>
            <person name="Feng Q."/>
            <person name="Zhang L."/>
            <person name="Zhu J."/>
            <person name="Weng Q."/>
            <person name="Mu J."/>
            <person name="Lu Y."/>
            <person name="Fan D."/>
            <person name="Liu Y."/>
            <person name="Guan J."/>
            <person name="Zhang Y."/>
            <person name="Yu S."/>
            <person name="Liu X."/>
            <person name="Zhang Y."/>
            <person name="Hong G."/>
            <person name="Han B."/>
            <person name="Choisne N."/>
            <person name="Demange N."/>
            <person name="Orjeda G."/>
            <person name="Samain S."/>
            <person name="Cattolico L."/>
            <person name="Pelletier E."/>
            <person name="Couloux A."/>
            <person name="Segurens B."/>
            <person name="Wincker P."/>
            <person name="D'Hont A."/>
            <person name="Scarpelli C."/>
            <person name="Weissenbach J."/>
            <person name="Salanoubat M."/>
            <person name="Quetier F."/>
            <person name="Yu Y."/>
            <person name="Kim H.R."/>
            <person name="Rambo T."/>
            <person name="Currie J."/>
            <person name="Collura K."/>
            <person name="Luo M."/>
            <person name="Yang T."/>
            <person name="Ammiraju J.S.S."/>
            <person name="Engler F."/>
            <person name="Soderlund C."/>
            <person name="Wing R.A."/>
            <person name="Palmer L.E."/>
            <person name="de la Bastide M."/>
            <person name="Spiegel L."/>
            <person name="Nascimento L."/>
            <person name="Zutavern T."/>
            <person name="O'Shaughnessy A."/>
            <person name="Dike S."/>
            <person name="Dedhia N."/>
            <person name="Preston R."/>
            <person name="Balija V."/>
            <person name="McCombie W.R."/>
            <person name="Chow T."/>
            <person name="Chen H."/>
            <person name="Chung M."/>
            <person name="Chen C."/>
            <person name="Shaw J."/>
            <person name="Wu H."/>
            <person name="Hsiao K."/>
            <person name="Chao Y."/>
            <person name="Chu M."/>
            <person name="Cheng C."/>
            <person name="Hour A."/>
            <person name="Lee P."/>
            <person name="Lin S."/>
            <person name="Lin Y."/>
            <person name="Liou J."/>
            <person name="Liu S."/>
            <person name="Hsing Y."/>
            <person name="Raghuvanshi S."/>
            <person name="Mohanty A."/>
            <person name="Bharti A.K."/>
            <person name="Gaur A."/>
            <person name="Gupta V."/>
            <person name="Kumar D."/>
            <person name="Ravi V."/>
            <person name="Vij S."/>
            <person name="Kapur A."/>
            <person name="Khurana P."/>
            <person name="Khurana P."/>
            <person name="Khurana J.P."/>
            <person name="Tyagi A.K."/>
            <person name="Gaikwad K."/>
            <person name="Singh A."/>
            <person name="Dalal V."/>
            <person name="Srivastava S."/>
            <person name="Dixit A."/>
            <person name="Pal A.K."/>
            <person name="Ghazi I.A."/>
            <person name="Yadav M."/>
            <person name="Pandit A."/>
            <person name="Bhargava A."/>
            <person name="Sureshbabu K."/>
            <person name="Batra K."/>
            <person name="Sharma T.R."/>
            <person name="Mohapatra T."/>
            <person name="Singh N.K."/>
            <person name="Messing J."/>
            <person name="Nelson A.B."/>
            <person name="Fuks G."/>
            <person name="Kavchok S."/>
            <person name="Keizer G."/>
            <person name="Linton E."/>
            <person name="Llaca V."/>
            <person name="Song R."/>
            <person name="Tanyolac B."/>
            <person name="Young S."/>
            <person name="Ho-Il K."/>
            <person name="Hahn J.H."/>
            <person name="Sangsakoo G."/>
            <person name="Vanavichit A."/>
            <person name="de Mattos Luiz.A.T."/>
            <person name="Zimmer P.D."/>
            <person name="Malone G."/>
            <person name="Dellagostin O."/>
            <person name="de Oliveira A.C."/>
            <person name="Bevan M."/>
            <person name="Bancroft I."/>
            <person name="Minx P."/>
            <person name="Cordum H."/>
            <person name="Wilson R."/>
            <person name="Cheng Z."/>
            <person name="Jin W."/>
            <person name="Jiang J."/>
            <person name="Leong S.A."/>
            <person name="Iwama H."/>
            <person name="Gojobori T."/>
            <person name="Itoh T."/>
            <person name="Niimura Y."/>
            <person name="Fujii Y."/>
            <person name="Habara T."/>
            <person name="Sakai H."/>
            <person name="Sato Y."/>
            <person name="Wilson G."/>
            <person name="Kumar K."/>
            <person name="McCouch S."/>
            <person name="Juretic N."/>
            <person name="Hoen D."/>
            <person name="Wright S."/>
            <person name="Bruskiewich R."/>
            <person name="Bureau T."/>
            <person name="Miyao A."/>
            <person name="Hirochika H."/>
            <person name="Nishikawa T."/>
            <person name="Kadowaki K."/>
            <person name="Sugiura M."/>
            <person name="Burr B."/>
            <person name="Sasaki T."/>
        </authorList>
    </citation>
    <scope>NUCLEOTIDE SEQUENCE [LARGE SCALE GENOMIC DNA]</scope>
    <source>
        <strain evidence="4">cv. Nipponbare</strain>
    </source>
</reference>
<feature type="compositionally biased region" description="Basic and acidic residues" evidence="1">
    <location>
        <begin position="42"/>
        <end position="63"/>
    </location>
</feature>
<accession>Q0D3T2</accession>
<name>Q0D3T2_ORYSJ</name>
<feature type="region of interest" description="Disordered" evidence="1">
    <location>
        <begin position="1"/>
        <end position="124"/>
    </location>
</feature>
<proteinExistence type="predicted"/>
<dbReference type="PANTHER" id="PTHR33538:SF2">
    <property type="entry name" value="PROTEIN GAMETE EXPRESSED 1"/>
    <property type="match status" value="1"/>
</dbReference>
<feature type="compositionally biased region" description="Basic and acidic residues" evidence="1">
    <location>
        <begin position="24"/>
        <end position="35"/>
    </location>
</feature>
<keyword evidence="2" id="KW-0472">Membrane</keyword>
<dbReference type="KEGG" id="dosa:Os07g0668100"/>
<evidence type="ECO:0000256" key="1">
    <source>
        <dbReference type="SAM" id="MobiDB-lite"/>
    </source>
</evidence>
<keyword evidence="2" id="KW-0812">Transmembrane</keyword>
<evidence type="ECO:0000313" key="3">
    <source>
        <dbReference type="EMBL" id="BAF22491.1"/>
    </source>
</evidence>
<organism evidence="3 4">
    <name type="scientific">Oryza sativa subsp. japonica</name>
    <name type="common">Rice</name>
    <dbReference type="NCBI Taxonomy" id="39947"/>
    <lineage>
        <taxon>Eukaryota</taxon>
        <taxon>Viridiplantae</taxon>
        <taxon>Streptophyta</taxon>
        <taxon>Embryophyta</taxon>
        <taxon>Tracheophyta</taxon>
        <taxon>Spermatophyta</taxon>
        <taxon>Magnoliopsida</taxon>
        <taxon>Liliopsida</taxon>
        <taxon>Poales</taxon>
        <taxon>Poaceae</taxon>
        <taxon>BOP clade</taxon>
        <taxon>Oryzoideae</taxon>
        <taxon>Oryzeae</taxon>
        <taxon>Oryzinae</taxon>
        <taxon>Oryza</taxon>
        <taxon>Oryza sativa</taxon>
    </lineage>
</organism>
<gene>
    <name evidence="3" type="ordered locus">Os07g0668100</name>
</gene>
<protein>
    <submittedName>
        <fullName evidence="3">Os07g0668100 protein</fullName>
    </submittedName>
</protein>
<dbReference type="InterPro" id="IPR040346">
    <property type="entry name" value="GEX1/Brambleberry"/>
</dbReference>
<dbReference type="AlphaFoldDB" id="Q0D3T2"/>
<evidence type="ECO:0000256" key="2">
    <source>
        <dbReference type="SAM" id="Phobius"/>
    </source>
</evidence>
<sequence>SVGGDLRAVEGDRRRAGRAAGRAGGDEGGARRRDGAGGGVVQEHRRGDGEAETGGHGHREGGQGRRRRHGGEDGGLAERRRRHRRRRREIAGESDAVVGWTGKSDGRAQSSLQFSGTSSSGEQQNCRETIQKLAQFGQQQQEELLSRQEQIRHAHDDLMKNSESILEAQEEFRAKQASIFAALDKLYVLHNAVLVESRFIKAFFFYCCITFLVYLLTSAKQTFAIRGHLYFGQILRTSTQTLPTFRKAETSLNFFF</sequence>
<feature type="compositionally biased region" description="Low complexity" evidence="1">
    <location>
        <begin position="109"/>
        <end position="121"/>
    </location>
</feature>
<keyword evidence="2" id="KW-1133">Transmembrane helix</keyword>
<feature type="transmembrane region" description="Helical" evidence="2">
    <location>
        <begin position="199"/>
        <end position="217"/>
    </location>
</feature>
<reference evidence="4" key="2">
    <citation type="journal article" date="2008" name="Nucleic Acids Res.">
        <title>The rice annotation project database (RAP-DB): 2008 update.</title>
        <authorList>
            <consortium name="The rice annotation project (RAP)"/>
        </authorList>
    </citation>
    <scope>GENOME REANNOTATION</scope>
    <source>
        <strain evidence="4">cv. Nipponbare</strain>
    </source>
</reference>
<dbReference type="PANTHER" id="PTHR33538">
    <property type="entry name" value="PROTEIN GAMETE EXPRESSED 1"/>
    <property type="match status" value="1"/>
</dbReference>
<dbReference type="Proteomes" id="UP000000763">
    <property type="component" value="Chromosome 7"/>
</dbReference>
<feature type="compositionally biased region" description="Basic residues" evidence="1">
    <location>
        <begin position="79"/>
        <end position="88"/>
    </location>
</feature>
<feature type="non-terminal residue" evidence="3">
    <location>
        <position position="1"/>
    </location>
</feature>